<name>A0A068UQ77_COFCA</name>
<evidence type="ECO:0000313" key="2">
    <source>
        <dbReference type="EMBL" id="CDP09738.1"/>
    </source>
</evidence>
<sequence length="128" mass="14360">MKGQEEHPKASAVAAKRWPKKAPSEDTEASAVAQIARFLRWSNFNMDLGFTLLCFFPLDSSLIVPEGACCKCGCEDIAAAAAVDEFFFLPIATQIWKLNKSIKIRFKHLMRNRSHNIKNSNSKIQTSK</sequence>
<dbReference type="Proteomes" id="UP000295252">
    <property type="component" value="Chromosome X"/>
</dbReference>
<feature type="region of interest" description="Disordered" evidence="1">
    <location>
        <begin position="1"/>
        <end position="25"/>
    </location>
</feature>
<gene>
    <name evidence="2" type="ORF">GSCOC_T00030191001</name>
</gene>
<organism evidence="2 3">
    <name type="scientific">Coffea canephora</name>
    <name type="common">Robusta coffee</name>
    <dbReference type="NCBI Taxonomy" id="49390"/>
    <lineage>
        <taxon>Eukaryota</taxon>
        <taxon>Viridiplantae</taxon>
        <taxon>Streptophyta</taxon>
        <taxon>Embryophyta</taxon>
        <taxon>Tracheophyta</taxon>
        <taxon>Spermatophyta</taxon>
        <taxon>Magnoliopsida</taxon>
        <taxon>eudicotyledons</taxon>
        <taxon>Gunneridae</taxon>
        <taxon>Pentapetalae</taxon>
        <taxon>asterids</taxon>
        <taxon>lamiids</taxon>
        <taxon>Gentianales</taxon>
        <taxon>Rubiaceae</taxon>
        <taxon>Ixoroideae</taxon>
        <taxon>Gardenieae complex</taxon>
        <taxon>Bertiereae - Coffeeae clade</taxon>
        <taxon>Coffeeae</taxon>
        <taxon>Coffea</taxon>
    </lineage>
</organism>
<dbReference type="Gramene" id="CDP09738">
    <property type="protein sequence ID" value="CDP09738"/>
    <property type="gene ID" value="GSCOC_T00030191001"/>
</dbReference>
<evidence type="ECO:0000256" key="1">
    <source>
        <dbReference type="SAM" id="MobiDB-lite"/>
    </source>
</evidence>
<evidence type="ECO:0000313" key="3">
    <source>
        <dbReference type="Proteomes" id="UP000295252"/>
    </source>
</evidence>
<accession>A0A068UQ77</accession>
<dbReference type="InParanoid" id="A0A068UQ77"/>
<dbReference type="AlphaFoldDB" id="A0A068UQ77"/>
<protein>
    <submittedName>
        <fullName evidence="2">Uncharacterized protein</fullName>
    </submittedName>
</protein>
<dbReference type="EMBL" id="HG739125">
    <property type="protein sequence ID" value="CDP09738.1"/>
    <property type="molecule type" value="Genomic_DNA"/>
</dbReference>
<reference evidence="3" key="1">
    <citation type="journal article" date="2014" name="Science">
        <title>The coffee genome provides insight into the convergent evolution of caffeine biosynthesis.</title>
        <authorList>
            <person name="Denoeud F."/>
            <person name="Carretero-Paulet L."/>
            <person name="Dereeper A."/>
            <person name="Droc G."/>
            <person name="Guyot R."/>
            <person name="Pietrella M."/>
            <person name="Zheng C."/>
            <person name="Alberti A."/>
            <person name="Anthony F."/>
            <person name="Aprea G."/>
            <person name="Aury J.M."/>
            <person name="Bento P."/>
            <person name="Bernard M."/>
            <person name="Bocs S."/>
            <person name="Campa C."/>
            <person name="Cenci A."/>
            <person name="Combes M.C."/>
            <person name="Crouzillat D."/>
            <person name="Da Silva C."/>
            <person name="Daddiego L."/>
            <person name="De Bellis F."/>
            <person name="Dussert S."/>
            <person name="Garsmeur O."/>
            <person name="Gayraud T."/>
            <person name="Guignon V."/>
            <person name="Jahn K."/>
            <person name="Jamilloux V."/>
            <person name="Joet T."/>
            <person name="Labadie K."/>
            <person name="Lan T."/>
            <person name="Leclercq J."/>
            <person name="Lepelley M."/>
            <person name="Leroy T."/>
            <person name="Li L.T."/>
            <person name="Librado P."/>
            <person name="Lopez L."/>
            <person name="Munoz A."/>
            <person name="Noel B."/>
            <person name="Pallavicini A."/>
            <person name="Perrotta G."/>
            <person name="Poncet V."/>
            <person name="Pot D."/>
            <person name="Priyono X."/>
            <person name="Rigoreau M."/>
            <person name="Rouard M."/>
            <person name="Rozas J."/>
            <person name="Tranchant-Dubreuil C."/>
            <person name="VanBuren R."/>
            <person name="Zhang Q."/>
            <person name="Andrade A.C."/>
            <person name="Argout X."/>
            <person name="Bertrand B."/>
            <person name="de Kochko A."/>
            <person name="Graziosi G."/>
            <person name="Henry R.J."/>
            <person name="Jayarama X."/>
            <person name="Ming R."/>
            <person name="Nagai C."/>
            <person name="Rounsley S."/>
            <person name="Sankoff D."/>
            <person name="Giuliano G."/>
            <person name="Albert V.A."/>
            <person name="Wincker P."/>
            <person name="Lashermes P."/>
        </authorList>
    </citation>
    <scope>NUCLEOTIDE SEQUENCE [LARGE SCALE GENOMIC DNA]</scope>
    <source>
        <strain evidence="3">cv. DH200-94</strain>
    </source>
</reference>
<keyword evidence="3" id="KW-1185">Reference proteome</keyword>
<proteinExistence type="predicted"/>